<dbReference type="Proteomes" id="UP000320055">
    <property type="component" value="Unassembled WGS sequence"/>
</dbReference>
<name>A0A563VRZ7_9CYAN</name>
<dbReference type="SMART" id="SM00465">
    <property type="entry name" value="GIYc"/>
    <property type="match status" value="1"/>
</dbReference>
<dbReference type="Gene3D" id="3.40.1440.10">
    <property type="entry name" value="GIY-YIG endonuclease"/>
    <property type="match status" value="1"/>
</dbReference>
<dbReference type="OrthoDB" id="468458at2"/>
<keyword evidence="3" id="KW-1185">Reference proteome</keyword>
<dbReference type="InterPro" id="IPR000305">
    <property type="entry name" value="GIY-YIG_endonuc"/>
</dbReference>
<dbReference type="InterPro" id="IPR035901">
    <property type="entry name" value="GIY-YIG_endonuc_sf"/>
</dbReference>
<evidence type="ECO:0000313" key="2">
    <source>
        <dbReference type="EMBL" id="VEP14183.1"/>
    </source>
</evidence>
<dbReference type="CDD" id="cd00719">
    <property type="entry name" value="GIY-YIG_SF"/>
    <property type="match status" value="1"/>
</dbReference>
<dbReference type="Pfam" id="PF01541">
    <property type="entry name" value="GIY-YIG"/>
    <property type="match status" value="1"/>
</dbReference>
<protein>
    <recommendedName>
        <fullName evidence="1">GIY-YIG domain-containing protein</fullName>
    </recommendedName>
</protein>
<proteinExistence type="predicted"/>
<evidence type="ECO:0000259" key="1">
    <source>
        <dbReference type="PROSITE" id="PS50164"/>
    </source>
</evidence>
<dbReference type="SUPFAM" id="SSF82771">
    <property type="entry name" value="GIY-YIG endonuclease"/>
    <property type="match status" value="1"/>
</dbReference>
<dbReference type="EMBL" id="CAACVJ010000165">
    <property type="protein sequence ID" value="VEP14183.1"/>
    <property type="molecule type" value="Genomic_DNA"/>
</dbReference>
<organism evidence="2 3">
    <name type="scientific">Hyella patelloides LEGE 07179</name>
    <dbReference type="NCBI Taxonomy" id="945734"/>
    <lineage>
        <taxon>Bacteria</taxon>
        <taxon>Bacillati</taxon>
        <taxon>Cyanobacteriota</taxon>
        <taxon>Cyanophyceae</taxon>
        <taxon>Pleurocapsales</taxon>
        <taxon>Hyellaceae</taxon>
        <taxon>Hyella</taxon>
    </lineage>
</organism>
<reference evidence="2 3" key="1">
    <citation type="submission" date="2019-01" db="EMBL/GenBank/DDBJ databases">
        <authorList>
            <person name="Brito A."/>
        </authorList>
    </citation>
    <scope>NUCLEOTIDE SEQUENCE [LARGE SCALE GENOMIC DNA]</scope>
    <source>
        <strain evidence="2">1</strain>
    </source>
</reference>
<gene>
    <name evidence="2" type="ORF">H1P_2470008</name>
</gene>
<dbReference type="PROSITE" id="PS50164">
    <property type="entry name" value="GIY_YIG"/>
    <property type="match status" value="1"/>
</dbReference>
<dbReference type="RefSeq" id="WP_144872603.1">
    <property type="nucleotide sequence ID" value="NZ_LR213990.1"/>
</dbReference>
<dbReference type="AlphaFoldDB" id="A0A563VRZ7"/>
<evidence type="ECO:0000313" key="3">
    <source>
        <dbReference type="Proteomes" id="UP000320055"/>
    </source>
</evidence>
<accession>A0A563VRZ7</accession>
<sequence>MTDTSSSKSITIRCPSQIVDSIDKQIKQTRQNKTDVIVGMLSNSIPSLHITERAKLPAKPGIYFVYTPDHKILYVGKADNLRTRWNSHHRYQYFIESSIESRIGYFVLDTVDNLSDIVEEFNTEPMTTVTTKALVTSDELERVKQELATLKQQFKTTFSALAELGISDIAKRLEASLPPRGLQEWTADYGDKREGLTRSELIKRVGFGSTKEFENALNIHSIDETAYLEELSGWSLRPIEEGSSRTRFFPER</sequence>
<feature type="domain" description="GIY-YIG" evidence="1">
    <location>
        <begin position="58"/>
        <end position="160"/>
    </location>
</feature>